<feature type="chain" id="PRO_5025488390" description="HD domain-containing protein" evidence="1">
    <location>
        <begin position="21"/>
        <end position="202"/>
    </location>
</feature>
<dbReference type="EMBL" id="MU004236">
    <property type="protein sequence ID" value="KAF2668897.1"/>
    <property type="molecule type" value="Genomic_DNA"/>
</dbReference>
<evidence type="ECO:0008006" key="4">
    <source>
        <dbReference type="Google" id="ProtNLM"/>
    </source>
</evidence>
<evidence type="ECO:0000313" key="2">
    <source>
        <dbReference type="EMBL" id="KAF2668897.1"/>
    </source>
</evidence>
<evidence type="ECO:0000313" key="3">
    <source>
        <dbReference type="Proteomes" id="UP000799302"/>
    </source>
</evidence>
<dbReference type="SUPFAM" id="SSF109604">
    <property type="entry name" value="HD-domain/PDEase-like"/>
    <property type="match status" value="1"/>
</dbReference>
<gene>
    <name evidence="2" type="ORF">BT63DRAFT_480247</name>
</gene>
<feature type="signal peptide" evidence="1">
    <location>
        <begin position="1"/>
        <end position="20"/>
    </location>
</feature>
<dbReference type="Proteomes" id="UP000799302">
    <property type="component" value="Unassembled WGS sequence"/>
</dbReference>
<reference evidence="2" key="1">
    <citation type="journal article" date="2020" name="Stud. Mycol.">
        <title>101 Dothideomycetes genomes: a test case for predicting lifestyles and emergence of pathogens.</title>
        <authorList>
            <person name="Haridas S."/>
            <person name="Albert R."/>
            <person name="Binder M."/>
            <person name="Bloem J."/>
            <person name="Labutti K."/>
            <person name="Salamov A."/>
            <person name="Andreopoulos B."/>
            <person name="Baker S."/>
            <person name="Barry K."/>
            <person name="Bills G."/>
            <person name="Bluhm B."/>
            <person name="Cannon C."/>
            <person name="Castanera R."/>
            <person name="Culley D."/>
            <person name="Daum C."/>
            <person name="Ezra D."/>
            <person name="Gonzalez J."/>
            <person name="Henrissat B."/>
            <person name="Kuo A."/>
            <person name="Liang C."/>
            <person name="Lipzen A."/>
            <person name="Lutzoni F."/>
            <person name="Magnuson J."/>
            <person name="Mondo S."/>
            <person name="Nolan M."/>
            <person name="Ohm R."/>
            <person name="Pangilinan J."/>
            <person name="Park H.-J."/>
            <person name="Ramirez L."/>
            <person name="Alfaro M."/>
            <person name="Sun H."/>
            <person name="Tritt A."/>
            <person name="Yoshinaga Y."/>
            <person name="Zwiers L.-H."/>
            <person name="Turgeon B."/>
            <person name="Goodwin S."/>
            <person name="Spatafora J."/>
            <person name="Crous P."/>
            <person name="Grigoriev I."/>
        </authorList>
    </citation>
    <scope>NUCLEOTIDE SEQUENCE</scope>
    <source>
        <strain evidence="2">CBS 115976</strain>
    </source>
</reference>
<name>A0A6A6UBQ8_9PEZI</name>
<keyword evidence="1" id="KW-0732">Signal</keyword>
<proteinExistence type="predicted"/>
<keyword evidence="3" id="KW-1185">Reference proteome</keyword>
<evidence type="ECO:0000256" key="1">
    <source>
        <dbReference type="SAM" id="SignalP"/>
    </source>
</evidence>
<dbReference type="PANTHER" id="PTHR35569:SF1">
    <property type="entry name" value="CYANAMIDE HYDRATASE DDI2-RELATED"/>
    <property type="match status" value="1"/>
</dbReference>
<dbReference type="PANTHER" id="PTHR35569">
    <property type="entry name" value="CYANAMIDE HYDRATASE DDI2-RELATED"/>
    <property type="match status" value="1"/>
</dbReference>
<dbReference type="Gene3D" id="1.10.3210.10">
    <property type="entry name" value="Hypothetical protein af1432"/>
    <property type="match status" value="1"/>
</dbReference>
<accession>A0A6A6UBQ8</accession>
<sequence length="202" mass="22111">MKSVVFSSLFLLGNCSPLLAEIPHRTIAGVSVIDTPIVRDAISYTKAHEDGGVFNHSMRSWVFGSLIINRNPAYNKIVDEEVHALGAILHDFGIEDPKAPMKNDHAALGETGVRNFLANSTEGKLWKQSRVQLVVDSVVLHLKASDSSQALEVRAVRDGQLIDLMGPSGYVTTAEYKTVVEAYPLGKDFMELSPGMNHHSEK</sequence>
<dbReference type="AlphaFoldDB" id="A0A6A6UBQ8"/>
<protein>
    <recommendedName>
        <fullName evidence="4">HD domain-containing protein</fullName>
    </recommendedName>
</protein>
<dbReference type="OrthoDB" id="2378324at2759"/>
<organism evidence="2 3">
    <name type="scientific">Microthyrium microscopicum</name>
    <dbReference type="NCBI Taxonomy" id="703497"/>
    <lineage>
        <taxon>Eukaryota</taxon>
        <taxon>Fungi</taxon>
        <taxon>Dikarya</taxon>
        <taxon>Ascomycota</taxon>
        <taxon>Pezizomycotina</taxon>
        <taxon>Dothideomycetes</taxon>
        <taxon>Dothideomycetes incertae sedis</taxon>
        <taxon>Microthyriales</taxon>
        <taxon>Microthyriaceae</taxon>
        <taxon>Microthyrium</taxon>
    </lineage>
</organism>